<evidence type="ECO:0000313" key="2">
    <source>
        <dbReference type="Proteomes" id="UP000587462"/>
    </source>
</evidence>
<protein>
    <recommendedName>
        <fullName evidence="3">HEXXH motif domain-containing protein</fullName>
    </recommendedName>
</protein>
<dbReference type="RefSeq" id="WP_171084383.1">
    <property type="nucleotide sequence ID" value="NZ_BNBU01000002.1"/>
</dbReference>
<dbReference type="AlphaFoldDB" id="A0A7Y7B7N4"/>
<accession>A0A7Y7B7N4</accession>
<dbReference type="InterPro" id="IPR026337">
    <property type="entry name" value="AKG_HExxH"/>
</dbReference>
<reference evidence="1 2" key="1">
    <citation type="submission" date="2020-04" db="EMBL/GenBank/DDBJ databases">
        <title>Draft Genome Sequence of Streptomyces morookaense DSM 40503, an 8-azaguanine-producing strain.</title>
        <authorList>
            <person name="Qi J."/>
            <person name="Gao J.-M."/>
        </authorList>
    </citation>
    <scope>NUCLEOTIDE SEQUENCE [LARGE SCALE GENOMIC DNA]</scope>
    <source>
        <strain evidence="1 2">DSM 40503</strain>
    </source>
</reference>
<evidence type="ECO:0000313" key="1">
    <source>
        <dbReference type="EMBL" id="NVK80464.1"/>
    </source>
</evidence>
<dbReference type="NCBIfam" id="TIGR04267">
    <property type="entry name" value="mod_HExxH"/>
    <property type="match status" value="1"/>
</dbReference>
<dbReference type="Proteomes" id="UP000587462">
    <property type="component" value="Unassembled WGS sequence"/>
</dbReference>
<proteinExistence type="predicted"/>
<name>A0A7Y7B7N4_STRMO</name>
<evidence type="ECO:0008006" key="3">
    <source>
        <dbReference type="Google" id="ProtNLM"/>
    </source>
</evidence>
<dbReference type="EMBL" id="JABBXF010000054">
    <property type="protein sequence ID" value="NVK80464.1"/>
    <property type="molecule type" value="Genomic_DNA"/>
</dbReference>
<sequence length="443" mass="46591">MRYRGRPGARMMPGPRPAGPALARLARTRSAHGDVALLLGGVHSRRLVLLKSLLTRLERHPGAVPAPARQRFEDHWRLLEAAESLHPHSVRRTLDYPAVGHWLARVLAAADGGQLAGLLDGFGAVAASAALRAGTDFTLELAAPGGVLALPGIGVLGCGTPTARLTARGPAAHLDPGPVLHRAAGRVHGSGTGWRGLRPLPGSAGCLDDLDPYRAPPGGVGHTALPAAPRSATAVQPWLPRWRAALALLRFADPLRAAETTALLRCLVPLTRSGPLGHDAGQISATLRAAPGAVLCTLPDTAADLAEVLVHETQHSKLAVLHDLVPLHRAGPDAVHQVPWRPDPRPFEGVLQGTYAHLALADFWTRAARRDGLAPTVRNVAVARGDACRRQVAQALPLLLESRELTPAGREFAACMQQHLGCLRRSVGPSATVCGTSPSSDVR</sequence>
<keyword evidence="2" id="KW-1185">Reference proteome</keyword>
<gene>
    <name evidence="1" type="ORF">HG542_22785</name>
</gene>
<organism evidence="1 2">
    <name type="scientific">Streptomyces morookaense</name>
    <name type="common">Streptoverticillium morookaense</name>
    <dbReference type="NCBI Taxonomy" id="1970"/>
    <lineage>
        <taxon>Bacteria</taxon>
        <taxon>Bacillati</taxon>
        <taxon>Actinomycetota</taxon>
        <taxon>Actinomycetes</taxon>
        <taxon>Kitasatosporales</taxon>
        <taxon>Streptomycetaceae</taxon>
        <taxon>Streptomyces</taxon>
    </lineage>
</organism>
<comment type="caution">
    <text evidence="1">The sequence shown here is derived from an EMBL/GenBank/DDBJ whole genome shotgun (WGS) entry which is preliminary data.</text>
</comment>